<evidence type="ECO:0000256" key="1">
    <source>
        <dbReference type="SAM" id="MobiDB-lite"/>
    </source>
</evidence>
<dbReference type="InterPro" id="IPR031795">
    <property type="entry name" value="Zf-HC3"/>
</dbReference>
<organism evidence="2 3">
    <name type="scientific">Lentzea pudingi</name>
    <dbReference type="NCBI Taxonomy" id="1789439"/>
    <lineage>
        <taxon>Bacteria</taxon>
        <taxon>Bacillati</taxon>
        <taxon>Actinomycetota</taxon>
        <taxon>Actinomycetes</taxon>
        <taxon>Pseudonocardiales</taxon>
        <taxon>Pseudonocardiaceae</taxon>
        <taxon>Lentzea</taxon>
    </lineage>
</organism>
<proteinExistence type="predicted"/>
<gene>
    <name evidence="2" type="ORF">GCM10011609_85200</name>
</gene>
<protein>
    <recommendedName>
        <fullName evidence="4">Zinc-finger</fullName>
    </recommendedName>
</protein>
<dbReference type="RefSeq" id="WP_189160546.1">
    <property type="nucleotide sequence ID" value="NZ_BMNC01000029.1"/>
</dbReference>
<evidence type="ECO:0000313" key="2">
    <source>
        <dbReference type="EMBL" id="GGN28754.1"/>
    </source>
</evidence>
<feature type="compositionally biased region" description="Polar residues" evidence="1">
    <location>
        <begin position="103"/>
        <end position="112"/>
    </location>
</feature>
<comment type="caution">
    <text evidence="2">The sequence shown here is derived from an EMBL/GenBank/DDBJ whole genome shotgun (WGS) entry which is preliminary data.</text>
</comment>
<keyword evidence="3" id="KW-1185">Reference proteome</keyword>
<dbReference type="Proteomes" id="UP000597656">
    <property type="component" value="Unassembled WGS sequence"/>
</dbReference>
<dbReference type="Gene3D" id="2.30.30.990">
    <property type="entry name" value="Malonyl-[acyl-carrier protein] O-methyltransferase, zinc-finger motif"/>
    <property type="match status" value="1"/>
</dbReference>
<sequence length="112" mass="11904">MLTGLTPTEPFRWFPADGARHAVLRGLVEPGVTGVTLCGAQVVVPKDPPPKYPDGLWPTCQSCDQAWRDDQAKRAAAHPEMPAPGPRSGKSRCGTGGRSRSRTQPQKAGVSS</sequence>
<name>A0ABQ2IS22_9PSEU</name>
<evidence type="ECO:0008006" key="4">
    <source>
        <dbReference type="Google" id="ProtNLM"/>
    </source>
</evidence>
<dbReference type="Pfam" id="PF16827">
    <property type="entry name" value="zf-HC3"/>
    <property type="match status" value="1"/>
</dbReference>
<dbReference type="EMBL" id="BMNC01000029">
    <property type="protein sequence ID" value="GGN28754.1"/>
    <property type="molecule type" value="Genomic_DNA"/>
</dbReference>
<accession>A0ABQ2IS22</accession>
<evidence type="ECO:0000313" key="3">
    <source>
        <dbReference type="Proteomes" id="UP000597656"/>
    </source>
</evidence>
<reference evidence="3" key="1">
    <citation type="journal article" date="2019" name="Int. J. Syst. Evol. Microbiol.">
        <title>The Global Catalogue of Microorganisms (GCM) 10K type strain sequencing project: providing services to taxonomists for standard genome sequencing and annotation.</title>
        <authorList>
            <consortium name="The Broad Institute Genomics Platform"/>
            <consortium name="The Broad Institute Genome Sequencing Center for Infectious Disease"/>
            <person name="Wu L."/>
            <person name="Ma J."/>
        </authorList>
    </citation>
    <scope>NUCLEOTIDE SEQUENCE [LARGE SCALE GENOMIC DNA]</scope>
    <source>
        <strain evidence="3">CGMCC 4.7319</strain>
    </source>
</reference>
<feature type="region of interest" description="Disordered" evidence="1">
    <location>
        <begin position="69"/>
        <end position="112"/>
    </location>
</feature>